<dbReference type="AlphaFoldDB" id="A0A844H7M6"/>
<accession>A0A844H7M6</accession>
<evidence type="ECO:0000313" key="3">
    <source>
        <dbReference type="Proteomes" id="UP000442533"/>
    </source>
</evidence>
<keyword evidence="3" id="KW-1185">Reference proteome</keyword>
<feature type="region of interest" description="Disordered" evidence="1">
    <location>
        <begin position="1"/>
        <end position="26"/>
    </location>
</feature>
<dbReference type="RefSeq" id="WP_155064826.1">
    <property type="nucleotide sequence ID" value="NZ_WMIF01000015.1"/>
</dbReference>
<dbReference type="InterPro" id="IPR036215">
    <property type="entry name" value="TM0957-like_sf"/>
</dbReference>
<organism evidence="2 3">
    <name type="scientific">Paracoccus limosus</name>
    <dbReference type="NCBI Taxonomy" id="913252"/>
    <lineage>
        <taxon>Bacteria</taxon>
        <taxon>Pseudomonadati</taxon>
        <taxon>Pseudomonadota</taxon>
        <taxon>Alphaproteobacteria</taxon>
        <taxon>Rhodobacterales</taxon>
        <taxon>Paracoccaceae</taxon>
        <taxon>Paracoccus</taxon>
    </lineage>
</organism>
<protein>
    <submittedName>
        <fullName evidence="2">DUF2291 family protein</fullName>
    </submittedName>
</protein>
<evidence type="ECO:0000256" key="1">
    <source>
        <dbReference type="SAM" id="MobiDB-lite"/>
    </source>
</evidence>
<proteinExistence type="predicted"/>
<dbReference type="Proteomes" id="UP000442533">
    <property type="component" value="Unassembled WGS sequence"/>
</dbReference>
<reference evidence="2 3" key="1">
    <citation type="submission" date="2019-11" db="EMBL/GenBank/DDBJ databases">
        <authorList>
            <person name="Dong K."/>
        </authorList>
    </citation>
    <scope>NUCLEOTIDE SEQUENCE [LARGE SCALE GENOMIC DNA]</scope>
    <source>
        <strain evidence="2 3">JCM 17370</strain>
    </source>
</reference>
<dbReference type="OrthoDB" id="6631333at2"/>
<dbReference type="SUPFAM" id="SSF141318">
    <property type="entry name" value="TM0957-like"/>
    <property type="match status" value="1"/>
</dbReference>
<dbReference type="PIRSF" id="PIRSF033535">
    <property type="entry name" value="UCP033535_plp"/>
    <property type="match status" value="1"/>
</dbReference>
<dbReference type="EMBL" id="WMIF01000015">
    <property type="protein sequence ID" value="MTH35271.1"/>
    <property type="molecule type" value="Genomic_DNA"/>
</dbReference>
<dbReference type="Pfam" id="PF10054">
    <property type="entry name" value="DUF2291"/>
    <property type="match status" value="1"/>
</dbReference>
<dbReference type="InterPro" id="IPR014582">
    <property type="entry name" value="UCP033535_lipo"/>
</dbReference>
<sequence>MVQSTAPAGAVPKSTTPKTPAPKAPAPSRRGLIIALAAVAAVVAGIALDTRVVHIGSEADVRQQAFSPDAYGQKEFPRIAEAIKAKAGAAPELAAAIAADKDAAIAKYGAPSTTGAIMSVRVTGVAGEAKAGIYPLTVAGMPDGVNVRVQTGPAINGTDLRDAPGDIAFGGFKNQIEYQNAGAGINRAMKAAVLDKIDAANLTGKTVEVTGAFRLINPKNWLITPVEVVVK</sequence>
<evidence type="ECO:0000313" key="2">
    <source>
        <dbReference type="EMBL" id="MTH35271.1"/>
    </source>
</evidence>
<name>A0A844H7M6_9RHOB</name>
<gene>
    <name evidence="2" type="ORF">GL279_11730</name>
</gene>
<comment type="caution">
    <text evidence="2">The sequence shown here is derived from an EMBL/GenBank/DDBJ whole genome shotgun (WGS) entry which is preliminary data.</text>
</comment>